<feature type="signal peptide" evidence="1">
    <location>
        <begin position="1"/>
        <end position="20"/>
    </location>
</feature>
<keyword evidence="1" id="KW-0732">Signal</keyword>
<evidence type="ECO:0000256" key="1">
    <source>
        <dbReference type="SAM" id="SignalP"/>
    </source>
</evidence>
<comment type="caution">
    <text evidence="2">The sequence shown here is derived from an EMBL/GenBank/DDBJ whole genome shotgun (WGS) entry which is preliminary data.</text>
</comment>
<dbReference type="GeneID" id="38775334"/>
<dbReference type="InParanoid" id="A0A401G8D9"/>
<organism evidence="2 3">
    <name type="scientific">Sparassis crispa</name>
    <dbReference type="NCBI Taxonomy" id="139825"/>
    <lineage>
        <taxon>Eukaryota</taxon>
        <taxon>Fungi</taxon>
        <taxon>Dikarya</taxon>
        <taxon>Basidiomycota</taxon>
        <taxon>Agaricomycotina</taxon>
        <taxon>Agaricomycetes</taxon>
        <taxon>Polyporales</taxon>
        <taxon>Sparassidaceae</taxon>
        <taxon>Sparassis</taxon>
    </lineage>
</organism>
<proteinExistence type="predicted"/>
<dbReference type="AlphaFoldDB" id="A0A401G8D9"/>
<sequence length="62" mass="6616">MYASLSSILSVFILVALVSARSIAYSKAKGSLQIAGTAEFEPEKGQVEERGGCYADDCTVPW</sequence>
<reference evidence="2 3" key="1">
    <citation type="journal article" date="2018" name="Sci. Rep.">
        <title>Genome sequence of the cauliflower mushroom Sparassis crispa (Hanabiratake) and its association with beneficial usage.</title>
        <authorList>
            <person name="Kiyama R."/>
            <person name="Furutani Y."/>
            <person name="Kawaguchi K."/>
            <person name="Nakanishi T."/>
        </authorList>
    </citation>
    <scope>NUCLEOTIDE SEQUENCE [LARGE SCALE GENOMIC DNA]</scope>
</reference>
<protein>
    <submittedName>
        <fullName evidence="2">Uncharacterized protein</fullName>
    </submittedName>
</protein>
<feature type="chain" id="PRO_5019491033" evidence="1">
    <location>
        <begin position="21"/>
        <end position="62"/>
    </location>
</feature>
<evidence type="ECO:0000313" key="3">
    <source>
        <dbReference type="Proteomes" id="UP000287166"/>
    </source>
</evidence>
<dbReference type="Proteomes" id="UP000287166">
    <property type="component" value="Unassembled WGS sequence"/>
</dbReference>
<evidence type="ECO:0000313" key="2">
    <source>
        <dbReference type="EMBL" id="GBE78417.1"/>
    </source>
</evidence>
<accession>A0A401G8D9</accession>
<keyword evidence="3" id="KW-1185">Reference proteome</keyword>
<name>A0A401G8D9_9APHY</name>
<gene>
    <name evidence="2" type="ORF">SCP_0113050</name>
</gene>
<dbReference type="RefSeq" id="XP_027609330.1">
    <property type="nucleotide sequence ID" value="XM_027753529.1"/>
</dbReference>
<dbReference type="EMBL" id="BFAD01000001">
    <property type="protein sequence ID" value="GBE78417.1"/>
    <property type="molecule type" value="Genomic_DNA"/>
</dbReference>